<evidence type="ECO:0000313" key="11">
    <source>
        <dbReference type="Proteomes" id="UP000827549"/>
    </source>
</evidence>
<feature type="region of interest" description="Disordered" evidence="7">
    <location>
        <begin position="368"/>
        <end position="522"/>
    </location>
</feature>
<dbReference type="GO" id="GO:0006874">
    <property type="term" value="P:intracellular calcium ion homeostasis"/>
    <property type="evidence" value="ECO:0007669"/>
    <property type="project" value="TreeGrafter"/>
</dbReference>
<evidence type="ECO:0000256" key="7">
    <source>
        <dbReference type="SAM" id="MobiDB-lite"/>
    </source>
</evidence>
<evidence type="ECO:0000256" key="5">
    <source>
        <dbReference type="ARBA" id="ARBA00022989"/>
    </source>
</evidence>
<feature type="transmembrane region" description="Helical" evidence="8">
    <location>
        <begin position="856"/>
        <end position="877"/>
    </location>
</feature>
<dbReference type="Gene3D" id="1.20.1420.30">
    <property type="entry name" value="NCX, central ion-binding region"/>
    <property type="match status" value="2"/>
</dbReference>
<feature type="transmembrane region" description="Helical" evidence="8">
    <location>
        <begin position="20"/>
        <end position="41"/>
    </location>
</feature>
<dbReference type="Pfam" id="PF01699">
    <property type="entry name" value="Na_Ca_ex"/>
    <property type="match status" value="2"/>
</dbReference>
<feature type="transmembrane region" description="Helical" evidence="8">
    <location>
        <begin position="88"/>
        <end position="109"/>
    </location>
</feature>
<dbReference type="InterPro" id="IPR044880">
    <property type="entry name" value="NCX_ion-bd_dom_sf"/>
</dbReference>
<keyword evidence="3" id="KW-0813">Transport</keyword>
<feature type="transmembrane region" description="Helical" evidence="8">
    <location>
        <begin position="928"/>
        <end position="945"/>
    </location>
</feature>
<feature type="transmembrane region" description="Helical" evidence="8">
    <location>
        <begin position="789"/>
        <end position="808"/>
    </location>
</feature>
<keyword evidence="11" id="KW-1185">Reference proteome</keyword>
<feature type="transmembrane region" description="Helical" evidence="8">
    <location>
        <begin position="757"/>
        <end position="777"/>
    </location>
</feature>
<evidence type="ECO:0000259" key="9">
    <source>
        <dbReference type="Pfam" id="PF01699"/>
    </source>
</evidence>
<evidence type="ECO:0000256" key="4">
    <source>
        <dbReference type="ARBA" id="ARBA00022692"/>
    </source>
</evidence>
<dbReference type="AlphaFoldDB" id="A0AAF0Y792"/>
<feature type="compositionally biased region" description="Low complexity" evidence="7">
    <location>
        <begin position="473"/>
        <end position="489"/>
    </location>
</feature>
<proteinExistence type="inferred from homology"/>
<feature type="compositionally biased region" description="Low complexity" evidence="7">
    <location>
        <begin position="417"/>
        <end position="450"/>
    </location>
</feature>
<sequence length="952" mass="102365">MVASGVDTSRRPATASKRPLHRALAFAVVIAALVLYSAVALPRLHARKSSHLHSHALKRSLSALEEGEPSRGTLFRIPYEQWFDETPIALRPAFLAFLLLILALLFSSISITASDFFCPNLATLSAYLGLSETTAGVTLLAFGNGSPDVFSTFVAVREGTLGLAVGELIGAATFITSIVVGSIAMVKPFNVPRLPFVRDAVFFVSAVCMLMWVLKDGHLSLKESGSMVLLYLTYVFVVIVSNYIVGRRRRRRELEELGWKASTEVQRAPSPIPPDQVDPARSTPSSTLATPLVIETPSTPQMHDSLTLRSSPTRPTHLRRVSAATLNADQHVHHHAHHHDAANVDTPRATFSLLGAVEFRDVVNSLRHEMHSPSSSRAPSRSGSPPPEDGEDGHHHHHHRRRQSSGPALSPTAGMTRRQSLSGQRSRSGSLIRTPLSRSASGRGLARARSPSIPQSPVLRALEPIPPSPDQEPLVVSGSPSLRSGSLGSKQLSGTDLPALGAPEASSSTALALPQPARRKTPDLHVVIPTTETPRKPFVSSHRDGEPSPGLDLPAIAIVDPSGEAHPPPPSRAVTQESVFVQAHTAFYRIMHTLFPSLIQFREKSILGKVLAILSVPAIFCLTLTLPVVDDGRGGDGGIALPIEDEPLTDHTHALPLVEQDEYGPLDDEDEDDDADVRSFQHLHSHLHLHRRASISPIALVRSGSPTFDDDGSDTLSAIVDDVSDCDEIEYNVYLTAAQCVLGPVVCTYLLFLEEDYLFYALAVAGGIGVGIALITLKHSTDGTEQPWRLIRCCCGFVCSMIWIASIADEVVAVLQTVGEIFGLSDAIIGLTIFAVGNSLADLVANITIAQFAPTMAYAACFGGPLLNLLLGIGGAGSFSILSSPTHAPVLINFSPTLWVSGCGLLFILIATAIVVPINRFRIDRRWAACLLVAYAAIMTTNVVVEIRHERK</sequence>
<evidence type="ECO:0000256" key="1">
    <source>
        <dbReference type="ARBA" id="ARBA00004141"/>
    </source>
</evidence>
<evidence type="ECO:0000256" key="6">
    <source>
        <dbReference type="ARBA" id="ARBA00023136"/>
    </source>
</evidence>
<evidence type="ECO:0000256" key="8">
    <source>
        <dbReference type="SAM" id="Phobius"/>
    </source>
</evidence>
<gene>
    <name evidence="10" type="primary">SPAC3A12.06c</name>
    <name evidence="10" type="ORF">LOC62_02G002710</name>
</gene>
<keyword evidence="4 8" id="KW-0812">Transmembrane</keyword>
<accession>A0AAF0Y792</accession>
<evidence type="ECO:0000313" key="10">
    <source>
        <dbReference type="EMBL" id="WOO79176.1"/>
    </source>
</evidence>
<feature type="transmembrane region" description="Helical" evidence="8">
    <location>
        <begin position="121"/>
        <end position="143"/>
    </location>
</feature>
<feature type="transmembrane region" description="Helical" evidence="8">
    <location>
        <begin position="897"/>
        <end position="916"/>
    </location>
</feature>
<comment type="subcellular location">
    <subcellularLocation>
        <location evidence="1">Membrane</location>
        <topology evidence="1">Multi-pass membrane protein</topology>
    </subcellularLocation>
</comment>
<feature type="transmembrane region" description="Helical" evidence="8">
    <location>
        <begin position="828"/>
        <end position="849"/>
    </location>
</feature>
<keyword evidence="6 8" id="KW-0472">Membrane</keyword>
<keyword evidence="5 8" id="KW-1133">Transmembrane helix</keyword>
<feature type="transmembrane region" description="Helical" evidence="8">
    <location>
        <begin position="163"/>
        <end position="184"/>
    </location>
</feature>
<feature type="transmembrane region" description="Helical" evidence="8">
    <location>
        <begin position="226"/>
        <end position="245"/>
    </location>
</feature>
<dbReference type="EMBL" id="CP086715">
    <property type="protein sequence ID" value="WOO79176.1"/>
    <property type="molecule type" value="Genomic_DNA"/>
</dbReference>
<comment type="similarity">
    <text evidence="2">Belongs to the Ca(2+):cation antiporter (CaCA) (TC 2.A.19) family.</text>
</comment>
<dbReference type="PANTHER" id="PTHR12266:SF0">
    <property type="entry name" value="MITOCHONDRIAL SODIUM_CALCIUM EXCHANGER PROTEIN"/>
    <property type="match status" value="1"/>
</dbReference>
<protein>
    <submittedName>
        <fullName evidence="10">Cation exchangerc</fullName>
    </submittedName>
</protein>
<reference evidence="10" key="1">
    <citation type="submission" date="2023-10" db="EMBL/GenBank/DDBJ databases">
        <authorList>
            <person name="Noh H."/>
        </authorList>
    </citation>
    <scope>NUCLEOTIDE SEQUENCE</scope>
    <source>
        <strain evidence="10">DUCC4014</strain>
    </source>
</reference>
<feature type="domain" description="Sodium/calcium exchanger membrane region" evidence="9">
    <location>
        <begin position="100"/>
        <end position="239"/>
    </location>
</feature>
<feature type="region of interest" description="Disordered" evidence="7">
    <location>
        <begin position="265"/>
        <end position="316"/>
    </location>
</feature>
<dbReference type="GeneID" id="87805957"/>
<feature type="domain" description="Sodium/calcium exchanger membrane region" evidence="9">
    <location>
        <begin position="795"/>
        <end position="942"/>
    </location>
</feature>
<evidence type="ECO:0000256" key="2">
    <source>
        <dbReference type="ARBA" id="ARBA00008170"/>
    </source>
</evidence>
<evidence type="ECO:0000256" key="3">
    <source>
        <dbReference type="ARBA" id="ARBA00022448"/>
    </source>
</evidence>
<name>A0AAF0Y792_9TREE</name>
<dbReference type="PANTHER" id="PTHR12266">
    <property type="entry name" value="NA+/CA2+ K+ INDEPENDENT EXCHANGER"/>
    <property type="match status" value="1"/>
</dbReference>
<dbReference type="GO" id="GO:0008324">
    <property type="term" value="F:monoatomic cation transmembrane transporter activity"/>
    <property type="evidence" value="ECO:0007669"/>
    <property type="project" value="TreeGrafter"/>
</dbReference>
<organism evidence="10 11">
    <name type="scientific">Vanrija pseudolonga</name>
    <dbReference type="NCBI Taxonomy" id="143232"/>
    <lineage>
        <taxon>Eukaryota</taxon>
        <taxon>Fungi</taxon>
        <taxon>Dikarya</taxon>
        <taxon>Basidiomycota</taxon>
        <taxon>Agaricomycotina</taxon>
        <taxon>Tremellomycetes</taxon>
        <taxon>Trichosporonales</taxon>
        <taxon>Trichosporonaceae</taxon>
        <taxon>Vanrija</taxon>
    </lineage>
</organism>
<feature type="compositionally biased region" description="Polar residues" evidence="7">
    <location>
        <begin position="296"/>
        <end position="314"/>
    </location>
</feature>
<dbReference type="InterPro" id="IPR004837">
    <property type="entry name" value="NaCa_Exmemb"/>
</dbReference>
<dbReference type="GO" id="GO:0016020">
    <property type="term" value="C:membrane"/>
    <property type="evidence" value="ECO:0007669"/>
    <property type="project" value="UniProtKB-SubCell"/>
</dbReference>
<dbReference type="InterPro" id="IPR051359">
    <property type="entry name" value="CaCA_antiporter"/>
</dbReference>
<dbReference type="Proteomes" id="UP000827549">
    <property type="component" value="Chromosome 2"/>
</dbReference>
<feature type="transmembrane region" description="Helical" evidence="8">
    <location>
        <begin position="196"/>
        <end position="214"/>
    </location>
</feature>
<feature type="compositionally biased region" description="Low complexity" evidence="7">
    <location>
        <begin position="372"/>
        <end position="383"/>
    </location>
</feature>
<dbReference type="RefSeq" id="XP_062625208.1">
    <property type="nucleotide sequence ID" value="XM_062769224.1"/>
</dbReference>